<sequence length="142" mass="16230">MSSSFLVKLTGVLVLIVQLLSQVATLPTTEGLFCFPKEKIMIKCRTMMEFLALKRSPHLFPFHPALIAKRNMYKDASNCCYPEMWDLDDIDATLCNDSSRWSVETLKEEKWCEIRGPISRCTTSDLSFKNPTNCQSFDLYGS</sequence>
<keyword evidence="3" id="KW-1185">Reference proteome</keyword>
<reference evidence="2 3" key="1">
    <citation type="submission" date="2024-11" db="EMBL/GenBank/DDBJ databases">
        <title>Adaptive evolution of stress response genes in parasites aligns with host niche diversity.</title>
        <authorList>
            <person name="Hahn C."/>
            <person name="Resl P."/>
        </authorList>
    </citation>
    <scope>NUCLEOTIDE SEQUENCE [LARGE SCALE GENOMIC DNA]</scope>
    <source>
        <strain evidence="2">EGGRZ-B1_66</strain>
        <tissue evidence="2">Body</tissue>
    </source>
</reference>
<organism evidence="2 3">
    <name type="scientific">Cichlidogyrus casuarinus</name>
    <dbReference type="NCBI Taxonomy" id="1844966"/>
    <lineage>
        <taxon>Eukaryota</taxon>
        <taxon>Metazoa</taxon>
        <taxon>Spiralia</taxon>
        <taxon>Lophotrochozoa</taxon>
        <taxon>Platyhelminthes</taxon>
        <taxon>Monogenea</taxon>
        <taxon>Monopisthocotylea</taxon>
        <taxon>Dactylogyridea</taxon>
        <taxon>Ancyrocephalidae</taxon>
        <taxon>Cichlidogyrus</taxon>
    </lineage>
</organism>
<feature type="signal peptide" evidence="1">
    <location>
        <begin position="1"/>
        <end position="25"/>
    </location>
</feature>
<protein>
    <submittedName>
        <fullName evidence="2">Uncharacterized protein</fullName>
    </submittedName>
</protein>
<gene>
    <name evidence="2" type="ORF">Ciccas_006871</name>
</gene>
<evidence type="ECO:0000313" key="3">
    <source>
        <dbReference type="Proteomes" id="UP001626550"/>
    </source>
</evidence>
<accession>A0ABD2Q517</accession>
<evidence type="ECO:0000313" key="2">
    <source>
        <dbReference type="EMBL" id="KAL3314508.1"/>
    </source>
</evidence>
<dbReference type="AlphaFoldDB" id="A0ABD2Q517"/>
<dbReference type="Proteomes" id="UP001626550">
    <property type="component" value="Unassembled WGS sequence"/>
</dbReference>
<dbReference type="EMBL" id="JBJKFK010000977">
    <property type="protein sequence ID" value="KAL3314508.1"/>
    <property type="molecule type" value="Genomic_DNA"/>
</dbReference>
<feature type="chain" id="PRO_5044886869" evidence="1">
    <location>
        <begin position="26"/>
        <end position="142"/>
    </location>
</feature>
<keyword evidence="1" id="KW-0732">Signal</keyword>
<comment type="caution">
    <text evidence="2">The sequence shown here is derived from an EMBL/GenBank/DDBJ whole genome shotgun (WGS) entry which is preliminary data.</text>
</comment>
<proteinExistence type="predicted"/>
<name>A0ABD2Q517_9PLAT</name>
<evidence type="ECO:0000256" key="1">
    <source>
        <dbReference type="SAM" id="SignalP"/>
    </source>
</evidence>